<protein>
    <submittedName>
        <fullName evidence="1">Uncharacterized protein</fullName>
    </submittedName>
</protein>
<comment type="caution">
    <text evidence="1">The sequence shown here is derived from an EMBL/GenBank/DDBJ whole genome shotgun (WGS) entry which is preliminary data.</text>
</comment>
<evidence type="ECO:0000313" key="1">
    <source>
        <dbReference type="EMBL" id="KAI3357945.1"/>
    </source>
</evidence>
<sequence>MKTSITDLAELHNIRSNRLLLKLEEEVCASLPDVLRAFAEDCTLSDQWYDECCFFTKLSNKTHLMMGKSKELSQDLRSLIVAQHQNGTGYRLISKNLSIPVSTVGAIIRKWKKHHLIINRPRTGAPHKISDQGVRKMVRRVLKEPRTTRKALQKDMEAAGTSVTEKTIGNALHRHGLYGRSARKTPFLKKRHVEARLKFAKQHLDKPVEYWENVVCALQSISQTVSALYPHWASLQILGGGPLAEGNIMRETTSKQSTKQPGPAPCVTTTTGLVYDERMMEHLNMWDRHHPEQPQRIFKIFSKHQQLGLVDRCQRIPARLATEEELSRCHTVRHIEQMKATAVMKPRELHKLGNNFNSIFINNQSFMSAQLAAGGCCTAVERVLTGQVCLQVSNAVAIVRPPGHHAETDSPCGFCFFNTAALAARHAQKISHDALLRVLILDWDVHHGNGTQHMFEDDDSILYISLHRYDNGMFFPSSEDAAPDRVGVSKGAGFNVNIAWSGGRMGDSDYLLLPFTTLSCRRSPTSVLLGDPPPSLVMPLPPPHHSAIATINEVIQHHAPYWRSLRIHIPESVRASVPSLKHRGKRSSKGKGRKSEQGKPPLPSPGPEDTKTKRSLEQLTQELASLDISQTSVSHSPNTSFSVGGARPKVRLSPEKVTCEGEVKAKPGRVTSEQSQSAETMQPQVAAPQSVAPGDEGAGGQGGEPEAAGACGWSKPPMSLELMCGGQTDTPLYVVDPLPWCPHLDAVKPLPPSGIDVFLPCQDCGSDAENWTCLTCYQVFCGRYVNEHMVTHGVMSEHPMVLSFCDLSVWCYLCEAYVHNQVTIVMKMMKNTFVLDPYQFAYRAKRSTDDAICSALHPALTHLDKKDSYVRMLFIDFSSAFNTIIPQQLICKLDKLGLSTSLCNWLLDFLSQRPQAVRVGNNISSSITLSTGAPQGCVLSPLLFTLLTHDCTPTHSSIHLVKFADDTTLVGLITKGDETHYRKEVQLLTRWCKDNNLLLNVSKTKEIVVSFQRGHTQHHPLTIDRCCSGKEEPLRASLPPASLFGAGATLSTTGKALQRIVRTAERIIGVPLPSLQDLYTTRLTQKEKPSQSSTMQVTLHTVCSVSCPLGRVMSASPGLADLSRLYQTEFVRSARAVGVLWAVCTLCFAIIQVVVLVQPSWIGTGDTRHQGAGPAPPSGTLGLFEVCVESDWPVPDCRGGLASLSPLPSFQSVAVLVGVSLWAVWTSVLCLLLFRFCSAATVYKICAWLQLTAVFCVFCRPGFVWPVGASDAMVNGGDFSRPTPQLSIKVCAGSPCSVEEVALAVGELIGHGSVKSAARMNNAVVLFVEKVEQANQLVQTGITVGGMFETVLPQPATKVTLSVVRREDMSLRHVQNGGSWLCPARVGSAPPRSGPGPVLRGQAMIAEPEPRTSQVRETGEVSGSSEDRERQESGEQFTGDITRSIRDLETSIVDLEHMSESTGNQGYFEILKSKKMAVANLLDTKVQGALVRSRVQNITEMDAPSSFFFGMEKKHRQRKYIHSLLSDTGQELTEPGQIRGRAVSFYSSLFKSDYEENEELFEEICSGLPQVSADTNSQLDHPLSTHDGLTVEFYKAIWDILAGDLLDVFNESLASGSLPLLACLDPPGPALTDAQAVSSVLGVRSVRLVERGFCLALACLLFPDSWESPEMRALCGDSVGSFSPGNCSVHWAYILAILGVLDAAILATLAFVLANRQDALLPPDAKDGAVNLLILICPSFISIIIRDEG</sequence>
<dbReference type="Proteomes" id="UP000831701">
    <property type="component" value="Chromosome 19"/>
</dbReference>
<accession>A0ACB8VRA1</accession>
<reference evidence="1" key="1">
    <citation type="submission" date="2022-04" db="EMBL/GenBank/DDBJ databases">
        <title>Jade perch genome.</title>
        <authorList>
            <person name="Chao B."/>
        </authorList>
    </citation>
    <scope>NUCLEOTIDE SEQUENCE</scope>
    <source>
        <strain evidence="1">CB-2022</strain>
    </source>
</reference>
<name>A0ACB8VRA1_9TELE</name>
<gene>
    <name evidence="1" type="ORF">L3Q82_016321</name>
</gene>
<keyword evidence="2" id="KW-1185">Reference proteome</keyword>
<dbReference type="EMBL" id="CM041549">
    <property type="protein sequence ID" value="KAI3357945.1"/>
    <property type="molecule type" value="Genomic_DNA"/>
</dbReference>
<organism evidence="1 2">
    <name type="scientific">Scortum barcoo</name>
    <name type="common">barcoo grunter</name>
    <dbReference type="NCBI Taxonomy" id="214431"/>
    <lineage>
        <taxon>Eukaryota</taxon>
        <taxon>Metazoa</taxon>
        <taxon>Chordata</taxon>
        <taxon>Craniata</taxon>
        <taxon>Vertebrata</taxon>
        <taxon>Euteleostomi</taxon>
        <taxon>Actinopterygii</taxon>
        <taxon>Neopterygii</taxon>
        <taxon>Teleostei</taxon>
        <taxon>Neoteleostei</taxon>
        <taxon>Acanthomorphata</taxon>
        <taxon>Eupercaria</taxon>
        <taxon>Centrarchiformes</taxon>
        <taxon>Terapontoidei</taxon>
        <taxon>Terapontidae</taxon>
        <taxon>Scortum</taxon>
    </lineage>
</organism>
<proteinExistence type="predicted"/>
<evidence type="ECO:0000313" key="2">
    <source>
        <dbReference type="Proteomes" id="UP000831701"/>
    </source>
</evidence>